<sequence>MYKLEVYDIDADLLLLLPLRQFIDSKDTIIDITGRNNLLTAIVSPIAIAFCFVYNHCNELLLDICINTTLPQKISVACKNLEWLFAVSVPTYCTEQLKAKAFFLIIKTTKNVSPFK</sequence>
<gene>
    <name evidence="1" type="ORF">T01_5702</name>
</gene>
<protein>
    <submittedName>
        <fullName evidence="1">Uncharacterized protein</fullName>
    </submittedName>
</protein>
<name>A0A0V1AWJ6_TRISP</name>
<dbReference type="EMBL" id="JYDH01000179">
    <property type="protein sequence ID" value="KRY29137.1"/>
    <property type="molecule type" value="Genomic_DNA"/>
</dbReference>
<comment type="caution">
    <text evidence="1">The sequence shown here is derived from an EMBL/GenBank/DDBJ whole genome shotgun (WGS) entry which is preliminary data.</text>
</comment>
<proteinExistence type="predicted"/>
<evidence type="ECO:0000313" key="2">
    <source>
        <dbReference type="Proteomes" id="UP000054776"/>
    </source>
</evidence>
<evidence type="ECO:0000313" key="1">
    <source>
        <dbReference type="EMBL" id="KRY29137.1"/>
    </source>
</evidence>
<organism evidence="1 2">
    <name type="scientific">Trichinella spiralis</name>
    <name type="common">Trichina worm</name>
    <dbReference type="NCBI Taxonomy" id="6334"/>
    <lineage>
        <taxon>Eukaryota</taxon>
        <taxon>Metazoa</taxon>
        <taxon>Ecdysozoa</taxon>
        <taxon>Nematoda</taxon>
        <taxon>Enoplea</taxon>
        <taxon>Dorylaimia</taxon>
        <taxon>Trichinellida</taxon>
        <taxon>Trichinellidae</taxon>
        <taxon>Trichinella</taxon>
    </lineage>
</organism>
<accession>A0A0V1AWJ6</accession>
<dbReference type="AlphaFoldDB" id="A0A0V1AWJ6"/>
<reference evidence="1 2" key="1">
    <citation type="submission" date="2015-01" db="EMBL/GenBank/DDBJ databases">
        <title>Evolution of Trichinella species and genotypes.</title>
        <authorList>
            <person name="Korhonen P.K."/>
            <person name="Edoardo P."/>
            <person name="Giuseppe L.R."/>
            <person name="Gasser R.B."/>
        </authorList>
    </citation>
    <scope>NUCLEOTIDE SEQUENCE [LARGE SCALE GENOMIC DNA]</scope>
    <source>
        <strain evidence="1">ISS3</strain>
    </source>
</reference>
<keyword evidence="2" id="KW-1185">Reference proteome</keyword>
<dbReference type="Proteomes" id="UP000054776">
    <property type="component" value="Unassembled WGS sequence"/>
</dbReference>
<dbReference type="InParanoid" id="A0A0V1AWJ6"/>